<dbReference type="GO" id="GO:0003992">
    <property type="term" value="F:N2-acetyl-L-ornithine:2-oxoglutarate 5-aminotransferase activity"/>
    <property type="evidence" value="ECO:0007669"/>
    <property type="project" value="UniProtKB-EC"/>
</dbReference>
<organism evidence="12 13">
    <name type="scientific">Hortaea werneckii EXF-2000</name>
    <dbReference type="NCBI Taxonomy" id="1157616"/>
    <lineage>
        <taxon>Eukaryota</taxon>
        <taxon>Fungi</taxon>
        <taxon>Dikarya</taxon>
        <taxon>Ascomycota</taxon>
        <taxon>Pezizomycotina</taxon>
        <taxon>Dothideomycetes</taxon>
        <taxon>Dothideomycetidae</taxon>
        <taxon>Mycosphaerellales</taxon>
        <taxon>Teratosphaeriaceae</taxon>
        <taxon>Hortaea</taxon>
    </lineage>
</organism>
<dbReference type="PANTHER" id="PTHR11986">
    <property type="entry name" value="AMINOTRANSFERASE CLASS III"/>
    <property type="match status" value="1"/>
</dbReference>
<comment type="similarity">
    <text evidence="4">Belongs to the RCAN family.</text>
</comment>
<dbReference type="Pfam" id="PF04847">
    <property type="entry name" value="Calcipressin"/>
    <property type="match status" value="1"/>
</dbReference>
<dbReference type="HAMAP" id="MF_01107">
    <property type="entry name" value="ArgD_aminotrans_3"/>
    <property type="match status" value="1"/>
</dbReference>
<dbReference type="Proteomes" id="UP000194280">
    <property type="component" value="Unassembled WGS sequence"/>
</dbReference>
<comment type="pathway">
    <text evidence="3">Amino-acid biosynthesis; L-arginine biosynthesis; N(2)-acetyl-L-ornithine from L-glutamate: step 4/4.</text>
</comment>
<reference evidence="12 13" key="1">
    <citation type="submission" date="2017-01" db="EMBL/GenBank/DDBJ databases">
        <title>The recent genome duplication of the halophilic yeast Hortaea werneckii: insights from long-read sequencing.</title>
        <authorList>
            <person name="Sinha S."/>
            <person name="Flibotte S."/>
            <person name="Neira M."/>
            <person name="Lenassi M."/>
            <person name="Gostincar C."/>
            <person name="Stajich J.E."/>
            <person name="Nislow C.E."/>
        </authorList>
    </citation>
    <scope>NUCLEOTIDE SEQUENCE [LARGE SCALE GENOMIC DNA]</scope>
    <source>
        <strain evidence="12 13">EXF-2000</strain>
    </source>
</reference>
<dbReference type="FunFam" id="3.30.70.330:FF:000503">
    <property type="entry name" value="Calcineurin binding protein, putative"/>
    <property type="match status" value="1"/>
</dbReference>
<dbReference type="InterPro" id="IPR049704">
    <property type="entry name" value="Aminotrans_3_PPA_site"/>
</dbReference>
<dbReference type="Gene3D" id="3.30.70.330">
    <property type="match status" value="1"/>
</dbReference>
<dbReference type="FunFam" id="3.40.640.10:FF:000004">
    <property type="entry name" value="Acetylornithine aminotransferase"/>
    <property type="match status" value="1"/>
</dbReference>
<comment type="similarity">
    <text evidence="5">Belongs to the class-III pyridoxal-phosphate-dependent aminotransferase family.</text>
</comment>
<evidence type="ECO:0000256" key="5">
    <source>
        <dbReference type="ARBA" id="ARBA00008954"/>
    </source>
</evidence>
<name>A0A1Z5T9X3_HORWE</name>
<keyword evidence="7 12" id="KW-0032">Aminotransferase</keyword>
<dbReference type="GO" id="GO:0006526">
    <property type="term" value="P:L-arginine biosynthetic process"/>
    <property type="evidence" value="ECO:0007669"/>
    <property type="project" value="UniProtKB-UniPathway"/>
</dbReference>
<evidence type="ECO:0000256" key="2">
    <source>
        <dbReference type="ARBA" id="ARBA00004173"/>
    </source>
</evidence>
<keyword evidence="10" id="KW-0663">Pyridoxal phosphate</keyword>
<dbReference type="AlphaFoldDB" id="A0A1Z5T9X3"/>
<accession>A0A1Z5T9X3</accession>
<evidence type="ECO:0000256" key="8">
    <source>
        <dbReference type="ARBA" id="ARBA00022605"/>
    </source>
</evidence>
<dbReference type="CDD" id="cd00610">
    <property type="entry name" value="OAT_like"/>
    <property type="match status" value="1"/>
</dbReference>
<proteinExistence type="inferred from homology"/>
<evidence type="ECO:0000256" key="9">
    <source>
        <dbReference type="ARBA" id="ARBA00022679"/>
    </source>
</evidence>
<dbReference type="EC" id="2.6.1.11" evidence="6"/>
<evidence type="ECO:0000256" key="1">
    <source>
        <dbReference type="ARBA" id="ARBA00001933"/>
    </source>
</evidence>
<comment type="subcellular location">
    <subcellularLocation>
        <location evidence="2">Mitochondrion</location>
    </subcellularLocation>
</comment>
<dbReference type="InterPro" id="IPR015421">
    <property type="entry name" value="PyrdxlP-dep_Trfase_major"/>
</dbReference>
<dbReference type="VEuPathDB" id="FungiDB:BTJ68_06829"/>
<dbReference type="NCBIfam" id="TIGR00707">
    <property type="entry name" value="argD"/>
    <property type="match status" value="1"/>
</dbReference>
<dbReference type="GO" id="GO:0005759">
    <property type="term" value="C:mitochondrial matrix"/>
    <property type="evidence" value="ECO:0007669"/>
    <property type="project" value="TreeGrafter"/>
</dbReference>
<sequence>MSIDLSDLPPLSQPTPPSNTLLITNLQALEIFTASNLESIQRAINEHAPIHSFAPLKSFRRIVCSFFSIDDAINIRRVLDGETVLGSRVRVYFGAETKIDMEDQHLQAPESSKLFFISPPPSPPMGWEMRNEDPPNKEVHAEDLAVALSKLEAKPNAPVEQKLQVESTQERPITTRQRSGTGTLVYHPDDHGDSPDLPAIAVEDTSDSLQPQDGDKEASLPNPDPPTDSQTTRLTSSQAPFMVPTYVRPPPMFQQGEGCWIWDVENRQYLDFTAGIAVNALGHCDPEMSKILYQQSQTLVHSSNLYHNPWIGALSQLLVEKTKEQGGMKDVGKVFICNSGSEANEAAIKFARKYGRSVKEDGSKHEIVSFHSSFHGRTMGSLSATPNPKYQKPFGPMIPGFKYGTYNDVAAIKDLVTEETCGVLVEPIQGEGGVNVANHEFLLALRHRCNEVGAVLIYDEIQCGLSRTGQLWAHCALPPEAHPDILTTAKALGNGFPIGATMVTDDVSSRIISGDHGTTFGGNPLGCRVAHYCVSRLSDPELQKSVIQKEARLRQHMVRLHQRFPEIIKEVRGRGLILGMQLSADPTPIITAARERGLLIITCGTNTLRFVPPLIISEDEIDQGMKILEDAMVAVFEQPGHVPGTDGQQEMRATR</sequence>
<dbReference type="EMBL" id="MUNK01000086">
    <property type="protein sequence ID" value="OTA32839.1"/>
    <property type="molecule type" value="Genomic_DNA"/>
</dbReference>
<comment type="cofactor">
    <cofactor evidence="1">
        <name>pyridoxal 5'-phosphate</name>
        <dbReference type="ChEBI" id="CHEBI:597326"/>
    </cofactor>
</comment>
<dbReference type="PANTHER" id="PTHR11986:SF79">
    <property type="entry name" value="ACETYLORNITHINE AMINOTRANSFERASE, MITOCHONDRIAL"/>
    <property type="match status" value="1"/>
</dbReference>
<dbReference type="InParanoid" id="A0A1Z5T9X3"/>
<evidence type="ECO:0000313" key="12">
    <source>
        <dbReference type="EMBL" id="OTA32839.1"/>
    </source>
</evidence>
<dbReference type="InterPro" id="IPR050103">
    <property type="entry name" value="Class-III_PLP-dep_AT"/>
</dbReference>
<dbReference type="GO" id="GO:0030170">
    <property type="term" value="F:pyridoxal phosphate binding"/>
    <property type="evidence" value="ECO:0007669"/>
    <property type="project" value="InterPro"/>
</dbReference>
<dbReference type="InterPro" id="IPR006931">
    <property type="entry name" value="Calcipressin"/>
</dbReference>
<dbReference type="GO" id="GO:0003676">
    <property type="term" value="F:nucleic acid binding"/>
    <property type="evidence" value="ECO:0007669"/>
    <property type="project" value="InterPro"/>
</dbReference>
<gene>
    <name evidence="12" type="ORF">BTJ68_06829</name>
</gene>
<dbReference type="SUPFAM" id="SSF54928">
    <property type="entry name" value="RNA-binding domain, RBD"/>
    <property type="match status" value="1"/>
</dbReference>
<evidence type="ECO:0000256" key="11">
    <source>
        <dbReference type="SAM" id="MobiDB-lite"/>
    </source>
</evidence>
<dbReference type="InterPro" id="IPR005814">
    <property type="entry name" value="Aminotrans_3"/>
</dbReference>
<evidence type="ECO:0000256" key="6">
    <source>
        <dbReference type="ARBA" id="ARBA00012919"/>
    </source>
</evidence>
<dbReference type="Gene3D" id="3.90.1150.10">
    <property type="entry name" value="Aspartate Aminotransferase, domain 1"/>
    <property type="match status" value="1"/>
</dbReference>
<evidence type="ECO:0000256" key="3">
    <source>
        <dbReference type="ARBA" id="ARBA00005024"/>
    </source>
</evidence>
<dbReference type="PROSITE" id="PS00600">
    <property type="entry name" value="AA_TRANSFER_CLASS_3"/>
    <property type="match status" value="1"/>
</dbReference>
<comment type="caution">
    <text evidence="12">The sequence shown here is derived from an EMBL/GenBank/DDBJ whole genome shotgun (WGS) entry which is preliminary data.</text>
</comment>
<evidence type="ECO:0000256" key="4">
    <source>
        <dbReference type="ARBA" id="ARBA00008209"/>
    </source>
</evidence>
<evidence type="ECO:0000256" key="7">
    <source>
        <dbReference type="ARBA" id="ARBA00022576"/>
    </source>
</evidence>
<keyword evidence="13" id="KW-1185">Reference proteome</keyword>
<keyword evidence="9 12" id="KW-0808">Transferase</keyword>
<dbReference type="STRING" id="1157616.A0A1Z5T9X3"/>
<dbReference type="InterPro" id="IPR015422">
    <property type="entry name" value="PyrdxlP-dep_Trfase_small"/>
</dbReference>
<dbReference type="SUPFAM" id="SSF53383">
    <property type="entry name" value="PLP-dependent transferases"/>
    <property type="match status" value="1"/>
</dbReference>
<dbReference type="InterPro" id="IPR035979">
    <property type="entry name" value="RBD_domain_sf"/>
</dbReference>
<dbReference type="InterPro" id="IPR012677">
    <property type="entry name" value="Nucleotide-bd_a/b_plait_sf"/>
</dbReference>
<feature type="region of interest" description="Disordered" evidence="11">
    <location>
        <begin position="152"/>
        <end position="243"/>
    </location>
</feature>
<dbReference type="InterPro" id="IPR004636">
    <property type="entry name" value="AcOrn/SuccOrn_fam"/>
</dbReference>
<dbReference type="UniPathway" id="UPA00068">
    <property type="reaction ID" value="UER00109"/>
</dbReference>
<feature type="compositionally biased region" description="Polar residues" evidence="11">
    <location>
        <begin position="164"/>
        <end position="182"/>
    </location>
</feature>
<protein>
    <recommendedName>
        <fullName evidence="6">acetylornithine transaminase</fullName>
        <ecNumber evidence="6">2.6.1.11</ecNumber>
    </recommendedName>
</protein>
<dbReference type="GO" id="GO:0019722">
    <property type="term" value="P:calcium-mediated signaling"/>
    <property type="evidence" value="ECO:0007669"/>
    <property type="project" value="InterPro"/>
</dbReference>
<feature type="compositionally biased region" description="Polar residues" evidence="11">
    <location>
        <begin position="227"/>
        <end position="239"/>
    </location>
</feature>
<evidence type="ECO:0000256" key="10">
    <source>
        <dbReference type="ARBA" id="ARBA00022898"/>
    </source>
</evidence>
<dbReference type="FunCoup" id="A0A1Z5T9X3">
    <property type="interactions" value="481"/>
</dbReference>
<dbReference type="InterPro" id="IPR015424">
    <property type="entry name" value="PyrdxlP-dep_Trfase"/>
</dbReference>
<dbReference type="Gene3D" id="3.40.640.10">
    <property type="entry name" value="Type I PLP-dependent aspartate aminotransferase-like (Major domain)"/>
    <property type="match status" value="1"/>
</dbReference>
<dbReference type="Pfam" id="PF00202">
    <property type="entry name" value="Aminotran_3"/>
    <property type="match status" value="1"/>
</dbReference>
<evidence type="ECO:0000313" key="13">
    <source>
        <dbReference type="Proteomes" id="UP000194280"/>
    </source>
</evidence>
<dbReference type="NCBIfam" id="NF002325">
    <property type="entry name" value="PRK01278.1"/>
    <property type="match status" value="1"/>
</dbReference>
<dbReference type="GO" id="GO:0042802">
    <property type="term" value="F:identical protein binding"/>
    <property type="evidence" value="ECO:0007669"/>
    <property type="project" value="TreeGrafter"/>
</dbReference>
<keyword evidence="8" id="KW-0028">Amino-acid biosynthesis</keyword>